<gene>
    <name evidence="8" type="ORF">SO694_00046110</name>
</gene>
<protein>
    <submittedName>
        <fullName evidence="8">Inorganic anion transporter</fullName>
    </submittedName>
</protein>
<keyword evidence="2 6" id="KW-0812">Transmembrane</keyword>
<sequence length="558" mass="60962">MGWLPEEASGFRGIVKDLKRRAPKYVSDWTEGHNAKTTASIFFMFFTSIAPAITFAELLATTTEKIGVVEVCLSSCLSGMVFSVFAGQPLVIVGVTGPVTILTISIYGMAKALDISFLHFYAWAQIWAGLMHMAAAAAGLCDYIRYITNFSCHTFGMLIAVIYAVTGAVGIAKYYTRSQSFAACLMETILALGTTLLSLYLANASNWVIGNEKFRTFVSDYAPTVAIVIWTGISLVGRADDLGSDLTRLNVPRNFQTIGGRTWFLNLFDFPVWGIVLSLVPASIILILFIFDHNVSSIMAQSKEFQLKKGSAYHLDFFVLGICIVFTGILGIPPCNGLIPQAPLHTKSLCVVRKEKQHGVVVDVVERTYEQRYTNFSQALLTGVVCFRPLIGVLGQIPKACLDGLFLFMALSSLPGNELYERFCLVIAEPALRKSPHAWFRALDFATIKSFTKLQLAIAFVIYFVTLTPISMTFPLFIAALVYVRLKVLPKYFDEATLLALDPLIELAPDDPDGAKKDDFNGAAELVEDPRGAADEGKEGDAAAMPASDSSSNLLEAA</sequence>
<feature type="compositionally biased region" description="Low complexity" evidence="5">
    <location>
        <begin position="542"/>
        <end position="552"/>
    </location>
</feature>
<accession>A0ABR1G7C4</accession>
<comment type="caution">
    <text evidence="8">The sequence shown here is derived from an EMBL/GenBank/DDBJ whole genome shotgun (WGS) entry which is preliminary data.</text>
</comment>
<dbReference type="EMBL" id="JBBJCI010000081">
    <property type="protein sequence ID" value="KAK7249210.1"/>
    <property type="molecule type" value="Genomic_DNA"/>
</dbReference>
<comment type="subcellular location">
    <subcellularLocation>
        <location evidence="1">Membrane</location>
        <topology evidence="1">Multi-pass membrane protein</topology>
    </subcellularLocation>
</comment>
<feature type="domain" description="Bicarbonate transporter-like transmembrane" evidence="7">
    <location>
        <begin position="11"/>
        <end position="176"/>
    </location>
</feature>
<dbReference type="InterPro" id="IPR003020">
    <property type="entry name" value="HCO3_transpt_euk"/>
</dbReference>
<feature type="transmembrane region" description="Helical" evidence="6">
    <location>
        <begin position="188"/>
        <end position="209"/>
    </location>
</feature>
<evidence type="ECO:0000259" key="7">
    <source>
        <dbReference type="Pfam" id="PF00955"/>
    </source>
</evidence>
<feature type="transmembrane region" description="Helical" evidence="6">
    <location>
        <begin position="221"/>
        <end position="239"/>
    </location>
</feature>
<feature type="transmembrane region" description="Helical" evidence="6">
    <location>
        <begin position="456"/>
        <end position="484"/>
    </location>
</feature>
<keyword evidence="9" id="KW-1185">Reference proteome</keyword>
<evidence type="ECO:0000256" key="2">
    <source>
        <dbReference type="ARBA" id="ARBA00022692"/>
    </source>
</evidence>
<evidence type="ECO:0000256" key="6">
    <source>
        <dbReference type="SAM" id="Phobius"/>
    </source>
</evidence>
<evidence type="ECO:0000256" key="4">
    <source>
        <dbReference type="ARBA" id="ARBA00023136"/>
    </source>
</evidence>
<dbReference type="Pfam" id="PF00955">
    <property type="entry name" value="HCO3_cotransp"/>
    <property type="match status" value="2"/>
</dbReference>
<organism evidence="8 9">
    <name type="scientific">Aureococcus anophagefferens</name>
    <name type="common">Harmful bloom alga</name>
    <dbReference type="NCBI Taxonomy" id="44056"/>
    <lineage>
        <taxon>Eukaryota</taxon>
        <taxon>Sar</taxon>
        <taxon>Stramenopiles</taxon>
        <taxon>Ochrophyta</taxon>
        <taxon>Pelagophyceae</taxon>
        <taxon>Pelagomonadales</taxon>
        <taxon>Pelagomonadaceae</taxon>
        <taxon>Aureococcus</taxon>
    </lineage>
</organism>
<evidence type="ECO:0000313" key="9">
    <source>
        <dbReference type="Proteomes" id="UP001363151"/>
    </source>
</evidence>
<feature type="transmembrane region" description="Helical" evidence="6">
    <location>
        <begin position="41"/>
        <end position="60"/>
    </location>
</feature>
<feature type="transmembrane region" description="Helical" evidence="6">
    <location>
        <begin position="122"/>
        <end position="143"/>
    </location>
</feature>
<dbReference type="Gene3D" id="1.10.287.570">
    <property type="entry name" value="Helical hairpin bin"/>
    <property type="match status" value="1"/>
</dbReference>
<evidence type="ECO:0000256" key="1">
    <source>
        <dbReference type="ARBA" id="ARBA00004141"/>
    </source>
</evidence>
<dbReference type="PANTHER" id="PTHR11453">
    <property type="entry name" value="ANION EXCHANGE PROTEIN"/>
    <property type="match status" value="1"/>
</dbReference>
<feature type="transmembrane region" description="Helical" evidence="6">
    <location>
        <begin position="312"/>
        <end position="332"/>
    </location>
</feature>
<proteinExistence type="predicted"/>
<feature type="transmembrane region" description="Helical" evidence="6">
    <location>
        <begin position="270"/>
        <end position="291"/>
    </location>
</feature>
<evidence type="ECO:0000256" key="3">
    <source>
        <dbReference type="ARBA" id="ARBA00022989"/>
    </source>
</evidence>
<dbReference type="PANTHER" id="PTHR11453:SF82">
    <property type="entry name" value="BORON TRANSPORTER 1"/>
    <property type="match status" value="1"/>
</dbReference>
<evidence type="ECO:0000313" key="8">
    <source>
        <dbReference type="EMBL" id="KAK7249210.1"/>
    </source>
</evidence>
<name>A0ABR1G7C4_AURAN</name>
<feature type="domain" description="Bicarbonate transporter-like transmembrane" evidence="7">
    <location>
        <begin position="182"/>
        <end position="503"/>
    </location>
</feature>
<feature type="region of interest" description="Disordered" evidence="5">
    <location>
        <begin position="527"/>
        <end position="558"/>
    </location>
</feature>
<feature type="compositionally biased region" description="Basic and acidic residues" evidence="5">
    <location>
        <begin position="528"/>
        <end position="541"/>
    </location>
</feature>
<keyword evidence="3 6" id="KW-1133">Transmembrane helix</keyword>
<feature type="transmembrane region" description="Helical" evidence="6">
    <location>
        <begin position="155"/>
        <end position="176"/>
    </location>
</feature>
<dbReference type="Proteomes" id="UP001363151">
    <property type="component" value="Unassembled WGS sequence"/>
</dbReference>
<dbReference type="InterPro" id="IPR011531">
    <property type="entry name" value="HCO3_transpt-like_TM_dom"/>
</dbReference>
<feature type="transmembrane region" description="Helical" evidence="6">
    <location>
        <begin position="90"/>
        <end position="110"/>
    </location>
</feature>
<reference evidence="8 9" key="1">
    <citation type="submission" date="2024-03" db="EMBL/GenBank/DDBJ databases">
        <title>Aureococcus anophagefferens CCMP1851 and Kratosvirus quantuckense: Draft genome of a second virus-susceptible host strain in the model system.</title>
        <authorList>
            <person name="Chase E."/>
            <person name="Truchon A.R."/>
            <person name="Schepens W."/>
            <person name="Wilhelm S.W."/>
        </authorList>
    </citation>
    <scope>NUCLEOTIDE SEQUENCE [LARGE SCALE GENOMIC DNA]</scope>
    <source>
        <strain evidence="8 9">CCMP1851</strain>
    </source>
</reference>
<keyword evidence="4 6" id="KW-0472">Membrane</keyword>
<evidence type="ECO:0000256" key="5">
    <source>
        <dbReference type="SAM" id="MobiDB-lite"/>
    </source>
</evidence>